<dbReference type="SUPFAM" id="SSF56112">
    <property type="entry name" value="Protein kinase-like (PK-like)"/>
    <property type="match status" value="1"/>
</dbReference>
<dbReference type="OrthoDB" id="4847384at2759"/>
<name>A0A2H4SVD1_CORMI</name>
<gene>
    <name evidence="1" type="ORF">A9K55_000510</name>
</gene>
<protein>
    <submittedName>
        <fullName evidence="1">Kinase-like domain</fullName>
    </submittedName>
</protein>
<dbReference type="AlphaFoldDB" id="A0A2H4SVD1"/>
<dbReference type="EMBL" id="CP023327">
    <property type="protein sequence ID" value="ATY67057.1"/>
    <property type="molecule type" value="Genomic_DNA"/>
</dbReference>
<dbReference type="GO" id="GO:0016301">
    <property type="term" value="F:kinase activity"/>
    <property type="evidence" value="ECO:0007669"/>
    <property type="project" value="UniProtKB-KW"/>
</dbReference>
<evidence type="ECO:0000313" key="2">
    <source>
        <dbReference type="Proteomes" id="UP000323067"/>
    </source>
</evidence>
<sequence>MNDNSTSKPPSSPQPNEDYEIQLPVYRRPGEPEHYRLSAARLAGRPYLERPLPAAQPIHFWFRTRCLSATAAQLSDLHPHVLGLQLRPSAVANLIASAVGLLPPRVQGWIRALFPEWFLPDCVVMKMRKSGECEEILDEHFDAELKAYRLMKPIQGLIIPQFFGSVRYKGQRAMILEHVQGILMSSPEGATLRLSELAALLLPCYRALHPFRVQYDDINLSNFVLVDGRMRVLDLESAVFDSSDRDMALFTKLSIQELAQRYMSMQAYYRHEGSLEAAE</sequence>
<dbReference type="VEuPathDB" id="FungiDB:A9K55_000510"/>
<organism evidence="1 2">
    <name type="scientific">Cordyceps militaris</name>
    <name type="common">Caterpillar fungus</name>
    <name type="synonym">Clavaria militaris</name>
    <dbReference type="NCBI Taxonomy" id="73501"/>
    <lineage>
        <taxon>Eukaryota</taxon>
        <taxon>Fungi</taxon>
        <taxon>Dikarya</taxon>
        <taxon>Ascomycota</taxon>
        <taxon>Pezizomycotina</taxon>
        <taxon>Sordariomycetes</taxon>
        <taxon>Hypocreomycetidae</taxon>
        <taxon>Hypocreales</taxon>
        <taxon>Cordycipitaceae</taxon>
        <taxon>Cordyceps</taxon>
    </lineage>
</organism>
<dbReference type="InterPro" id="IPR011009">
    <property type="entry name" value="Kinase-like_dom_sf"/>
</dbReference>
<keyword evidence="1" id="KW-0418">Kinase</keyword>
<dbReference type="VEuPathDB" id="FungiDB:CCM_01891"/>
<keyword evidence="1" id="KW-0808">Transferase</keyword>
<accession>A0A2H4SVD1</accession>
<reference evidence="1 2" key="1">
    <citation type="journal article" date="2017" name="BMC Genomics">
        <title>Chromosome level assembly and secondary metabolite potential of the parasitic fungus Cordyceps militaris.</title>
        <authorList>
            <person name="Kramer G.J."/>
            <person name="Nodwell J.R."/>
        </authorList>
    </citation>
    <scope>NUCLEOTIDE SEQUENCE [LARGE SCALE GENOMIC DNA]</scope>
    <source>
        <strain evidence="1 2">ATCC 34164</strain>
    </source>
</reference>
<proteinExistence type="predicted"/>
<dbReference type="Proteomes" id="UP000323067">
    <property type="component" value="Chromosome ii"/>
</dbReference>
<evidence type="ECO:0000313" key="1">
    <source>
        <dbReference type="EMBL" id="ATY67057.1"/>
    </source>
</evidence>